<dbReference type="Pfam" id="PF10199">
    <property type="entry name" value="Adaptin_binding"/>
    <property type="match status" value="1"/>
</dbReference>
<evidence type="ECO:0008006" key="3">
    <source>
        <dbReference type="Google" id="ProtNLM"/>
    </source>
</evidence>
<dbReference type="STRING" id="503106.A0A218Z2G9"/>
<gene>
    <name evidence="1" type="ORF">B2J93_1037</name>
</gene>
<dbReference type="PANTHER" id="PTHR28043">
    <property type="entry name" value="INCREASED RECOMBINATION CENTERS PROTEIN 6"/>
    <property type="match status" value="1"/>
</dbReference>
<accession>A0A218Z2G9</accession>
<reference evidence="1 2" key="1">
    <citation type="submission" date="2017-04" db="EMBL/GenBank/DDBJ databases">
        <title>Draft genome sequence of Marssonina coronaria NL1: causal agent of apple blotch.</title>
        <authorList>
            <person name="Cheng Q."/>
        </authorList>
    </citation>
    <scope>NUCLEOTIDE SEQUENCE [LARGE SCALE GENOMIC DNA]</scope>
    <source>
        <strain evidence="1 2">NL1</strain>
    </source>
</reference>
<protein>
    <recommendedName>
        <fullName evidence="3">Alpha and gamma adaptin binding protein p34</fullName>
    </recommendedName>
</protein>
<dbReference type="GO" id="GO:0016192">
    <property type="term" value="P:vesicle-mediated transport"/>
    <property type="evidence" value="ECO:0007669"/>
    <property type="project" value="InterPro"/>
</dbReference>
<evidence type="ECO:0000313" key="2">
    <source>
        <dbReference type="Proteomes" id="UP000242519"/>
    </source>
</evidence>
<dbReference type="InterPro" id="IPR034627">
    <property type="entry name" value="Irc6"/>
</dbReference>
<dbReference type="PANTHER" id="PTHR28043:SF1">
    <property type="entry name" value="INCREASED RECOMBINATION CENTERS PROTEIN 6"/>
    <property type="match status" value="1"/>
</dbReference>
<dbReference type="GO" id="GO:0030674">
    <property type="term" value="F:protein-macromolecule adaptor activity"/>
    <property type="evidence" value="ECO:0007669"/>
    <property type="project" value="TreeGrafter"/>
</dbReference>
<dbReference type="Proteomes" id="UP000242519">
    <property type="component" value="Unassembled WGS sequence"/>
</dbReference>
<dbReference type="Gene3D" id="3.40.50.11960">
    <property type="match status" value="1"/>
</dbReference>
<keyword evidence="2" id="KW-1185">Reference proteome</keyword>
<evidence type="ECO:0000313" key="1">
    <source>
        <dbReference type="EMBL" id="OWP02249.1"/>
    </source>
</evidence>
<proteinExistence type="predicted"/>
<name>A0A218Z2G9_9HELO</name>
<dbReference type="AlphaFoldDB" id="A0A218Z2G9"/>
<sequence>MEISSPRRILAVSRPDSGLLELIEGLTGTVPTLTTDSVAGTTHDYPIKTAYYTATVPVWLDEITDPSSWSADFLAPEAREVLTVLGAFVVCFRKPINEEGLKEVRALLEGVSEVIKEGCGLMWDGVCLAVAMPQSTTPCLEKSGEEWEEVCQEYGFEFVDFEKKGKNEYSEPMGTERLKEALEANDWEGSDELGQGAGFEGLDDDSDEAGSIGFGLDAADRAEMEMEMRGMKQDIYGGTISGGVDEEDEGPSDKDVEDLQAMMLEMQAVRDLGADMPEAERKRFAAKAINDLMKKM</sequence>
<organism evidence="1 2">
    <name type="scientific">Diplocarpon coronariae</name>
    <dbReference type="NCBI Taxonomy" id="2795749"/>
    <lineage>
        <taxon>Eukaryota</taxon>
        <taxon>Fungi</taxon>
        <taxon>Dikarya</taxon>
        <taxon>Ascomycota</taxon>
        <taxon>Pezizomycotina</taxon>
        <taxon>Leotiomycetes</taxon>
        <taxon>Helotiales</taxon>
        <taxon>Drepanopezizaceae</taxon>
        <taxon>Diplocarpon</taxon>
    </lineage>
</organism>
<comment type="caution">
    <text evidence="1">The sequence shown here is derived from an EMBL/GenBank/DDBJ whole genome shotgun (WGS) entry which is preliminary data.</text>
</comment>
<dbReference type="OrthoDB" id="10261384at2759"/>
<dbReference type="EMBL" id="MZNU01000241">
    <property type="protein sequence ID" value="OWP02249.1"/>
    <property type="molecule type" value="Genomic_DNA"/>
</dbReference>
<dbReference type="InParanoid" id="A0A218Z2G9"/>